<dbReference type="PANTHER" id="PTHR31793:SF27">
    <property type="entry name" value="NOVEL THIOESTERASE SUPERFAMILY DOMAIN AND SAPOSIN A-TYPE DOMAIN CONTAINING PROTEIN (0610012H03RIK)"/>
    <property type="match status" value="1"/>
</dbReference>
<keyword evidence="5" id="KW-1185">Reference proteome</keyword>
<feature type="domain" description="Thioesterase" evidence="3">
    <location>
        <begin position="24"/>
        <end position="100"/>
    </location>
</feature>
<dbReference type="InterPro" id="IPR006683">
    <property type="entry name" value="Thioestr_dom"/>
</dbReference>
<protein>
    <submittedName>
        <fullName evidence="4">4-hydroxybenzoyl-CoA thioesterase</fullName>
    </submittedName>
</protein>
<comment type="similarity">
    <text evidence="1">Belongs to the 4-hydroxybenzoyl-CoA thioesterase family.</text>
</comment>
<evidence type="ECO:0000313" key="4">
    <source>
        <dbReference type="EMBL" id="OWV32579.1"/>
    </source>
</evidence>
<evidence type="ECO:0000256" key="1">
    <source>
        <dbReference type="ARBA" id="ARBA00005953"/>
    </source>
</evidence>
<evidence type="ECO:0000256" key="2">
    <source>
        <dbReference type="ARBA" id="ARBA00022801"/>
    </source>
</evidence>
<name>A0A219B447_9SPHN</name>
<dbReference type="GO" id="GO:0047617">
    <property type="term" value="F:fatty acyl-CoA hydrolase activity"/>
    <property type="evidence" value="ECO:0007669"/>
    <property type="project" value="TreeGrafter"/>
</dbReference>
<keyword evidence="2" id="KW-0378">Hydrolase</keyword>
<dbReference type="Proteomes" id="UP000198462">
    <property type="component" value="Unassembled WGS sequence"/>
</dbReference>
<dbReference type="InterPro" id="IPR029069">
    <property type="entry name" value="HotDog_dom_sf"/>
</dbReference>
<dbReference type="SUPFAM" id="SSF54637">
    <property type="entry name" value="Thioesterase/thiol ester dehydrase-isomerase"/>
    <property type="match status" value="1"/>
</dbReference>
<proteinExistence type="inferred from homology"/>
<dbReference type="Pfam" id="PF03061">
    <property type="entry name" value="4HBT"/>
    <property type="match status" value="1"/>
</dbReference>
<reference evidence="5" key="1">
    <citation type="submission" date="2017-05" db="EMBL/GenBank/DDBJ databases">
        <authorList>
            <person name="Lin X."/>
        </authorList>
    </citation>
    <scope>NUCLEOTIDE SEQUENCE [LARGE SCALE GENOMIC DNA]</scope>
    <source>
        <strain evidence="5">JLT2012</strain>
    </source>
</reference>
<dbReference type="PANTHER" id="PTHR31793">
    <property type="entry name" value="4-HYDROXYBENZOYL-COA THIOESTERASE FAMILY MEMBER"/>
    <property type="match status" value="1"/>
</dbReference>
<dbReference type="AlphaFoldDB" id="A0A219B447"/>
<comment type="caution">
    <text evidence="4">The sequence shown here is derived from an EMBL/GenBank/DDBJ whole genome shotgun (WGS) entry which is preliminary data.</text>
</comment>
<evidence type="ECO:0000259" key="3">
    <source>
        <dbReference type="Pfam" id="PF03061"/>
    </source>
</evidence>
<dbReference type="CDD" id="cd00586">
    <property type="entry name" value="4HBT"/>
    <property type="match status" value="1"/>
</dbReference>
<dbReference type="RefSeq" id="WP_088711373.1">
    <property type="nucleotide sequence ID" value="NZ_NFZT01000001.1"/>
</dbReference>
<sequence length="155" mass="17861">MARSDFRFRHRMRVRYAEIDAQRIVFNTRYLEYMDVGVTEYFRAVGLHDLDQPDGGDAEFHVARNSVDYKKPLAWDEEFEVCMRCARIGTSSMQYLWEIHGFANGAEADDLRALGESISVHVGELGSPPSPVPDRIVQIFEDYEGRQLRAERKAA</sequence>
<organism evidence="4 5">
    <name type="scientific">Pacificimonas flava</name>
    <dbReference type="NCBI Taxonomy" id="1234595"/>
    <lineage>
        <taxon>Bacteria</taxon>
        <taxon>Pseudomonadati</taxon>
        <taxon>Pseudomonadota</taxon>
        <taxon>Alphaproteobacteria</taxon>
        <taxon>Sphingomonadales</taxon>
        <taxon>Sphingosinicellaceae</taxon>
        <taxon>Pacificimonas</taxon>
    </lineage>
</organism>
<accession>A0A219B447</accession>
<dbReference type="InterPro" id="IPR050563">
    <property type="entry name" value="4-hydroxybenzoyl-CoA_TE"/>
</dbReference>
<gene>
    <name evidence="4" type="ORF">B5C34_03350</name>
</gene>
<dbReference type="Gene3D" id="3.10.129.10">
    <property type="entry name" value="Hotdog Thioesterase"/>
    <property type="match status" value="1"/>
</dbReference>
<dbReference type="OrthoDB" id="9799036at2"/>
<dbReference type="EMBL" id="NFZT01000001">
    <property type="protein sequence ID" value="OWV32579.1"/>
    <property type="molecule type" value="Genomic_DNA"/>
</dbReference>
<evidence type="ECO:0000313" key="5">
    <source>
        <dbReference type="Proteomes" id="UP000198462"/>
    </source>
</evidence>